<feature type="transmembrane region" description="Helical" evidence="7">
    <location>
        <begin position="101"/>
        <end position="121"/>
    </location>
</feature>
<dbReference type="InterPro" id="IPR045621">
    <property type="entry name" value="BPD_transp_1_N"/>
</dbReference>
<keyword evidence="4 7" id="KW-0812">Transmembrane</keyword>
<comment type="similarity">
    <text evidence="7">Belongs to the binding-protein-dependent transport system permease family.</text>
</comment>
<evidence type="ECO:0000256" key="5">
    <source>
        <dbReference type="ARBA" id="ARBA00022989"/>
    </source>
</evidence>
<protein>
    <submittedName>
        <fullName evidence="9">ABC transporter permease</fullName>
    </submittedName>
</protein>
<dbReference type="Pfam" id="PF19300">
    <property type="entry name" value="BPD_transp_1_N"/>
    <property type="match status" value="1"/>
</dbReference>
<organism evidence="9 10">
    <name type="scientific">Clostridium neuense</name>
    <dbReference type="NCBI Taxonomy" id="1728934"/>
    <lineage>
        <taxon>Bacteria</taxon>
        <taxon>Bacillati</taxon>
        <taxon>Bacillota</taxon>
        <taxon>Clostridia</taxon>
        <taxon>Eubacteriales</taxon>
        <taxon>Clostridiaceae</taxon>
        <taxon>Clostridium</taxon>
    </lineage>
</organism>
<dbReference type="PANTHER" id="PTHR43163">
    <property type="entry name" value="DIPEPTIDE TRANSPORT SYSTEM PERMEASE PROTEIN DPPB-RELATED"/>
    <property type="match status" value="1"/>
</dbReference>
<dbReference type="RefSeq" id="WP_406787490.1">
    <property type="nucleotide sequence ID" value="NZ_JBJIAA010000007.1"/>
</dbReference>
<proteinExistence type="inferred from homology"/>
<keyword evidence="6 7" id="KW-0472">Membrane</keyword>
<dbReference type="SUPFAM" id="SSF161098">
    <property type="entry name" value="MetI-like"/>
    <property type="match status" value="1"/>
</dbReference>
<evidence type="ECO:0000313" key="10">
    <source>
        <dbReference type="Proteomes" id="UP001623592"/>
    </source>
</evidence>
<reference evidence="9 10" key="1">
    <citation type="submission" date="2024-11" db="EMBL/GenBank/DDBJ databases">
        <authorList>
            <person name="Heng Y.C."/>
            <person name="Lim A.C.H."/>
            <person name="Lee J.K.Y."/>
            <person name="Kittelmann S."/>
        </authorList>
    </citation>
    <scope>NUCLEOTIDE SEQUENCE [LARGE SCALE GENOMIC DNA]</scope>
    <source>
        <strain evidence="9 10">WILCCON 0114</strain>
    </source>
</reference>
<evidence type="ECO:0000256" key="2">
    <source>
        <dbReference type="ARBA" id="ARBA00022448"/>
    </source>
</evidence>
<sequence>MRQYIARRLLQMIPVLIGVSFLIFMIFALAPGDAVSSMVAANPHMSAAKVAQLRHLYHLDEPKLMQYLRWFVGFLHGDLGESIKLNQPVSHILNMYLWNSFYLQLTGFIISIIIAIPIGVISATKQYSIFDNIFTVIALIGISLPSFFMGLLLMKWLAVDIHAFPVSGMTSTGQYYKGFKLLGDVLYHMVLPGIVITLINVSSLMRYVRMSMLEVIKQDYIRTARSKGLREKVVIYKHALRNGMIPVVTILGMSIGTLFSGAVITEKIFAWPGIGNLTVTSINDRDYSVLMGINMIMVVFTLLGNLLADVCYALVDPRIKLK</sequence>
<dbReference type="EMBL" id="JBJIAA010000007">
    <property type="protein sequence ID" value="MFL0250830.1"/>
    <property type="molecule type" value="Genomic_DNA"/>
</dbReference>
<feature type="domain" description="ABC transmembrane type-1" evidence="8">
    <location>
        <begin position="97"/>
        <end position="308"/>
    </location>
</feature>
<feature type="transmembrane region" description="Helical" evidence="7">
    <location>
        <begin position="185"/>
        <end position="208"/>
    </location>
</feature>
<name>A0ABW8TFS1_9CLOT</name>
<dbReference type="InterPro" id="IPR035906">
    <property type="entry name" value="MetI-like_sf"/>
</dbReference>
<keyword evidence="2 7" id="KW-0813">Transport</keyword>
<feature type="transmembrane region" description="Helical" evidence="7">
    <location>
        <begin position="247"/>
        <end position="269"/>
    </location>
</feature>
<comment type="caution">
    <text evidence="9">The sequence shown here is derived from an EMBL/GenBank/DDBJ whole genome shotgun (WGS) entry which is preliminary data.</text>
</comment>
<accession>A0ABW8TFS1</accession>
<evidence type="ECO:0000256" key="3">
    <source>
        <dbReference type="ARBA" id="ARBA00022475"/>
    </source>
</evidence>
<keyword evidence="3" id="KW-1003">Cell membrane</keyword>
<evidence type="ECO:0000256" key="1">
    <source>
        <dbReference type="ARBA" id="ARBA00004651"/>
    </source>
</evidence>
<evidence type="ECO:0000259" key="8">
    <source>
        <dbReference type="PROSITE" id="PS50928"/>
    </source>
</evidence>
<dbReference type="Proteomes" id="UP001623592">
    <property type="component" value="Unassembled WGS sequence"/>
</dbReference>
<dbReference type="Pfam" id="PF00528">
    <property type="entry name" value="BPD_transp_1"/>
    <property type="match status" value="1"/>
</dbReference>
<evidence type="ECO:0000256" key="6">
    <source>
        <dbReference type="ARBA" id="ARBA00023136"/>
    </source>
</evidence>
<keyword evidence="10" id="KW-1185">Reference proteome</keyword>
<feature type="transmembrane region" description="Helical" evidence="7">
    <location>
        <begin position="12"/>
        <end position="30"/>
    </location>
</feature>
<dbReference type="PROSITE" id="PS50928">
    <property type="entry name" value="ABC_TM1"/>
    <property type="match status" value="1"/>
</dbReference>
<evidence type="ECO:0000256" key="4">
    <source>
        <dbReference type="ARBA" id="ARBA00022692"/>
    </source>
</evidence>
<gene>
    <name evidence="9" type="ORF">ACJDT4_10390</name>
</gene>
<comment type="subcellular location">
    <subcellularLocation>
        <location evidence="1 7">Cell membrane</location>
        <topology evidence="1 7">Multi-pass membrane protein</topology>
    </subcellularLocation>
</comment>
<evidence type="ECO:0000256" key="7">
    <source>
        <dbReference type="RuleBase" id="RU363032"/>
    </source>
</evidence>
<feature type="transmembrane region" description="Helical" evidence="7">
    <location>
        <begin position="133"/>
        <end position="158"/>
    </location>
</feature>
<dbReference type="CDD" id="cd06261">
    <property type="entry name" value="TM_PBP2"/>
    <property type="match status" value="1"/>
</dbReference>
<feature type="transmembrane region" description="Helical" evidence="7">
    <location>
        <begin position="289"/>
        <end position="315"/>
    </location>
</feature>
<dbReference type="Gene3D" id="1.10.3720.10">
    <property type="entry name" value="MetI-like"/>
    <property type="match status" value="1"/>
</dbReference>
<evidence type="ECO:0000313" key="9">
    <source>
        <dbReference type="EMBL" id="MFL0250830.1"/>
    </source>
</evidence>
<dbReference type="InterPro" id="IPR000515">
    <property type="entry name" value="MetI-like"/>
</dbReference>
<keyword evidence="5 7" id="KW-1133">Transmembrane helix</keyword>
<dbReference type="PANTHER" id="PTHR43163:SF6">
    <property type="entry name" value="DIPEPTIDE TRANSPORT SYSTEM PERMEASE PROTEIN DPPB-RELATED"/>
    <property type="match status" value="1"/>
</dbReference>